<evidence type="ECO:0000313" key="3">
    <source>
        <dbReference type="Proteomes" id="UP000611945"/>
    </source>
</evidence>
<name>A0ABR8TQN7_9PSED</name>
<keyword evidence="3" id="KW-1185">Reference proteome</keyword>
<dbReference type="EMBL" id="JACSQG010000007">
    <property type="protein sequence ID" value="MBD7978084.1"/>
    <property type="molecule type" value="Genomic_DNA"/>
</dbReference>
<protein>
    <submittedName>
        <fullName evidence="2">SGNH/GDSL hydrolase family protein</fullName>
    </submittedName>
</protein>
<dbReference type="Proteomes" id="UP000611945">
    <property type="component" value="Unassembled WGS sequence"/>
</dbReference>
<dbReference type="SUPFAM" id="SSF52266">
    <property type="entry name" value="SGNH hydrolase"/>
    <property type="match status" value="1"/>
</dbReference>
<dbReference type="PANTHER" id="PTHR30383">
    <property type="entry name" value="THIOESTERASE 1/PROTEASE 1/LYSOPHOSPHOLIPASE L1"/>
    <property type="match status" value="1"/>
</dbReference>
<evidence type="ECO:0000259" key="1">
    <source>
        <dbReference type="Pfam" id="PF13472"/>
    </source>
</evidence>
<gene>
    <name evidence="2" type="ORF">H9642_12920</name>
</gene>
<dbReference type="Gene3D" id="3.40.50.1110">
    <property type="entry name" value="SGNH hydrolase"/>
    <property type="match status" value="1"/>
</dbReference>
<keyword evidence="2" id="KW-0378">Hydrolase</keyword>
<organism evidence="2 3">
    <name type="scientific">Serpens gallinarum</name>
    <dbReference type="NCBI Taxonomy" id="2763075"/>
    <lineage>
        <taxon>Bacteria</taxon>
        <taxon>Pseudomonadati</taxon>
        <taxon>Pseudomonadota</taxon>
        <taxon>Gammaproteobacteria</taxon>
        <taxon>Pseudomonadales</taxon>
        <taxon>Pseudomonadaceae</taxon>
        <taxon>Pseudomonas</taxon>
    </lineage>
</organism>
<dbReference type="InterPro" id="IPR051532">
    <property type="entry name" value="Ester_Hydrolysis_Enzymes"/>
</dbReference>
<dbReference type="Pfam" id="PF13472">
    <property type="entry name" value="Lipase_GDSL_2"/>
    <property type="match status" value="1"/>
</dbReference>
<proteinExistence type="predicted"/>
<dbReference type="InterPro" id="IPR036514">
    <property type="entry name" value="SGNH_hydro_sf"/>
</dbReference>
<dbReference type="GO" id="GO:0016787">
    <property type="term" value="F:hydrolase activity"/>
    <property type="evidence" value="ECO:0007669"/>
    <property type="project" value="UniProtKB-KW"/>
</dbReference>
<reference evidence="2 3" key="1">
    <citation type="submission" date="2020-08" db="EMBL/GenBank/DDBJ databases">
        <title>A Genomic Blueprint of the Chicken Gut Microbiome.</title>
        <authorList>
            <person name="Gilroy R."/>
            <person name="Ravi A."/>
            <person name="Getino M."/>
            <person name="Pursley I."/>
            <person name="Horton D.L."/>
            <person name="Alikhan N.-F."/>
            <person name="Baker D."/>
            <person name="Gharbi K."/>
            <person name="Hall N."/>
            <person name="Watson M."/>
            <person name="Adriaenssens E.M."/>
            <person name="Foster-Nyarko E."/>
            <person name="Jarju S."/>
            <person name="Secka A."/>
            <person name="Antonio M."/>
            <person name="Oren A."/>
            <person name="Chaudhuri R."/>
            <person name="La Ragione R.M."/>
            <person name="Hildebrand F."/>
            <person name="Pallen M.J."/>
        </authorList>
    </citation>
    <scope>NUCLEOTIDE SEQUENCE [LARGE SCALE GENOMIC DNA]</scope>
    <source>
        <strain evidence="2 3">Sa2CUA2</strain>
    </source>
</reference>
<feature type="domain" description="SGNH hydrolase-type esterase" evidence="1">
    <location>
        <begin position="56"/>
        <end position="226"/>
    </location>
</feature>
<dbReference type="PANTHER" id="PTHR30383:SF24">
    <property type="entry name" value="THIOESTERASE 1_PROTEASE 1_LYSOPHOSPHOLIPASE L1"/>
    <property type="match status" value="1"/>
</dbReference>
<comment type="caution">
    <text evidence="2">The sequence shown here is derived from an EMBL/GenBank/DDBJ whole genome shotgun (WGS) entry which is preliminary data.</text>
</comment>
<evidence type="ECO:0000313" key="2">
    <source>
        <dbReference type="EMBL" id="MBD7978084.1"/>
    </source>
</evidence>
<sequence length="245" mass="26398">MRNLLWWAVTVPLLPLLLPQAWYTRRTALRLPVASGEPQGLAGGSLPGQPLRLLLVGESTVVGVGVACLENALAGQLAQALAARLERPVAWRVCGENGIGVHLAVQRLLPRALSEPADWAVLVFGVNDTTGLSSRRRWAAGLERMIVALQGGGAQVALSAVPPLQHFQALPWLLRTVLGWRAALMDGWARRLAARLSAHHFPGGLSFSAEYLAEDGYHPSALGYRVWAEMLADQFIAECRCPPSA</sequence>
<accession>A0ABR8TQN7</accession>
<dbReference type="CDD" id="cd01836">
    <property type="entry name" value="FeeA_FeeB_like"/>
    <property type="match status" value="1"/>
</dbReference>
<dbReference type="RefSeq" id="WP_251836866.1">
    <property type="nucleotide sequence ID" value="NZ_JACSQG010000007.1"/>
</dbReference>
<dbReference type="InterPro" id="IPR013830">
    <property type="entry name" value="SGNH_hydro"/>
</dbReference>